<organism evidence="2 3">
    <name type="scientific">Perkinsus olseni</name>
    <name type="common">Perkinsus atlanticus</name>
    <dbReference type="NCBI Taxonomy" id="32597"/>
    <lineage>
        <taxon>Eukaryota</taxon>
        <taxon>Sar</taxon>
        <taxon>Alveolata</taxon>
        <taxon>Perkinsozoa</taxon>
        <taxon>Perkinsea</taxon>
        <taxon>Perkinsida</taxon>
        <taxon>Perkinsidae</taxon>
        <taxon>Perkinsus</taxon>
    </lineage>
</organism>
<proteinExistence type="predicted"/>
<evidence type="ECO:0000313" key="2">
    <source>
        <dbReference type="EMBL" id="KAF4683176.1"/>
    </source>
</evidence>
<dbReference type="Proteomes" id="UP000541610">
    <property type="component" value="Unassembled WGS sequence"/>
</dbReference>
<dbReference type="EMBL" id="JABANP010000384">
    <property type="protein sequence ID" value="KAF4683176.1"/>
    <property type="molecule type" value="Genomic_DNA"/>
</dbReference>
<feature type="compositionally biased region" description="Low complexity" evidence="1">
    <location>
        <begin position="87"/>
        <end position="105"/>
    </location>
</feature>
<gene>
    <name evidence="2" type="ORF">FOZ60_009529</name>
</gene>
<comment type="caution">
    <text evidence="2">The sequence shown here is derived from an EMBL/GenBank/DDBJ whole genome shotgun (WGS) entry which is preliminary data.</text>
</comment>
<evidence type="ECO:0000313" key="3">
    <source>
        <dbReference type="Proteomes" id="UP000541610"/>
    </source>
</evidence>
<evidence type="ECO:0000256" key="1">
    <source>
        <dbReference type="SAM" id="MobiDB-lite"/>
    </source>
</evidence>
<accession>A0A7J6NH80</accession>
<protein>
    <submittedName>
        <fullName evidence="2">Uncharacterized protein</fullName>
    </submittedName>
</protein>
<feature type="region of interest" description="Disordered" evidence="1">
    <location>
        <begin position="75"/>
        <end position="109"/>
    </location>
</feature>
<name>A0A7J6NH80_PEROL</name>
<reference evidence="2 3" key="1">
    <citation type="submission" date="2020-04" db="EMBL/GenBank/DDBJ databases">
        <title>Perkinsus olseni comparative genomics.</title>
        <authorList>
            <person name="Bogema D.R."/>
        </authorList>
    </citation>
    <scope>NUCLEOTIDE SEQUENCE [LARGE SCALE GENOMIC DNA]</scope>
    <source>
        <strain evidence="2">00978-12</strain>
    </source>
</reference>
<sequence length="134" mass="14654">MAVGHVVDHVLPHYPCGRCAVLLKPFARDRAVCRSFLKVAKPTKHIRMRDTPEFTQTQDLSQAERWKLDGYLQFDEPDLGDTTPTLEGSATSSGESSGPSPEASGVVEMVAKDCAPVDQRVGCHVPVYQDTAIE</sequence>
<dbReference type="AlphaFoldDB" id="A0A7J6NH80"/>